<evidence type="ECO:0000256" key="1">
    <source>
        <dbReference type="ARBA" id="ARBA00004123"/>
    </source>
</evidence>
<keyword evidence="2" id="KW-0678">Repressor</keyword>
<dbReference type="VEuPathDB" id="FungiDB:TRICI_000543"/>
<dbReference type="Pfam" id="PF08598">
    <property type="entry name" value="Sds3"/>
    <property type="match status" value="1"/>
</dbReference>
<keyword evidence="7" id="KW-1185">Reference proteome</keyword>
<dbReference type="PANTHER" id="PTHR21964">
    <property type="entry name" value="BREAST CANCER METASTASIS-SUPPRESSOR 1"/>
    <property type="match status" value="1"/>
</dbReference>
<comment type="caution">
    <text evidence="6">The sequence shown here is derived from an EMBL/GenBank/DDBJ whole genome shotgun (WGS) entry which is preliminary data.</text>
</comment>
<dbReference type="InterPro" id="IPR013907">
    <property type="entry name" value="Sds3"/>
</dbReference>
<dbReference type="SMART" id="SM01401">
    <property type="entry name" value="Sds3"/>
    <property type="match status" value="1"/>
</dbReference>
<name>A0A642VD45_9ASCO</name>
<dbReference type="EMBL" id="SWFS01000047">
    <property type="protein sequence ID" value="KAA8917311.1"/>
    <property type="molecule type" value="Genomic_DNA"/>
</dbReference>
<keyword evidence="4" id="KW-0804">Transcription</keyword>
<protein>
    <recommendedName>
        <fullName evidence="8">Transcriptional regulatory protein SDS3</fullName>
    </recommendedName>
</protein>
<evidence type="ECO:0008006" key="8">
    <source>
        <dbReference type="Google" id="ProtNLM"/>
    </source>
</evidence>
<evidence type="ECO:0000256" key="2">
    <source>
        <dbReference type="ARBA" id="ARBA00022491"/>
    </source>
</evidence>
<dbReference type="Proteomes" id="UP000761534">
    <property type="component" value="Unassembled WGS sequence"/>
</dbReference>
<organism evidence="6 7">
    <name type="scientific">Trichomonascus ciferrii</name>
    <dbReference type="NCBI Taxonomy" id="44093"/>
    <lineage>
        <taxon>Eukaryota</taxon>
        <taxon>Fungi</taxon>
        <taxon>Dikarya</taxon>
        <taxon>Ascomycota</taxon>
        <taxon>Saccharomycotina</taxon>
        <taxon>Dipodascomycetes</taxon>
        <taxon>Dipodascales</taxon>
        <taxon>Trichomonascaceae</taxon>
        <taxon>Trichomonascus</taxon>
        <taxon>Trichomonascus ciferrii complex</taxon>
    </lineage>
</organism>
<evidence type="ECO:0000256" key="5">
    <source>
        <dbReference type="ARBA" id="ARBA00023242"/>
    </source>
</evidence>
<dbReference type="OrthoDB" id="70376at2759"/>
<evidence type="ECO:0000313" key="6">
    <source>
        <dbReference type="EMBL" id="KAA8917311.1"/>
    </source>
</evidence>
<gene>
    <name evidence="6" type="ORF">TRICI_000543</name>
</gene>
<dbReference type="AlphaFoldDB" id="A0A642VD45"/>
<dbReference type="GO" id="GO:0005654">
    <property type="term" value="C:nucleoplasm"/>
    <property type="evidence" value="ECO:0007669"/>
    <property type="project" value="UniProtKB-ARBA"/>
</dbReference>
<comment type="subcellular location">
    <subcellularLocation>
        <location evidence="1">Nucleus</location>
    </subcellularLocation>
</comment>
<evidence type="ECO:0000313" key="7">
    <source>
        <dbReference type="Proteomes" id="UP000761534"/>
    </source>
</evidence>
<keyword evidence="3" id="KW-0805">Transcription regulation</keyword>
<keyword evidence="5" id="KW-0539">Nucleus</keyword>
<sequence length="257" mass="28514">MGEHRRQRGTAERYERLETEYADRIEELYSRQTSELDRRIQRLIAGEDAEFLERVQDLEETRDRDLVRLKIMYDYLMDENGSIYNEEMDKIDHEHTSATRATHDRVVHRLESSLRRFKDDKSLLDISGDGQLEIGNLSLPSAKGSGSLNGNGGAMNGGSASGFASGGATKKRRRAAVANYDTTGGGGASSDSQLSEYPQTAELSSVATFLGDMDDVGSTGNSLTMTGGRNKSALKFLSSLKNDEMNQDIDMIRRAKR</sequence>
<proteinExistence type="predicted"/>
<evidence type="ECO:0000256" key="4">
    <source>
        <dbReference type="ARBA" id="ARBA00023163"/>
    </source>
</evidence>
<reference evidence="6" key="1">
    <citation type="journal article" date="2019" name="G3 (Bethesda)">
        <title>Genome Assemblies of Two Rare Opportunistic Yeast Pathogens: Diutina rugosa (syn. Candida rugosa) and Trichomonascus ciferrii (syn. Candida ciferrii).</title>
        <authorList>
            <person name="Mixao V."/>
            <person name="Saus E."/>
            <person name="Hansen A.P."/>
            <person name="Lass-Florl C."/>
            <person name="Gabaldon T."/>
        </authorList>
    </citation>
    <scope>NUCLEOTIDE SEQUENCE</scope>
    <source>
        <strain evidence="6">CBS 4856</strain>
    </source>
</reference>
<evidence type="ECO:0000256" key="3">
    <source>
        <dbReference type="ARBA" id="ARBA00023015"/>
    </source>
</evidence>
<accession>A0A642VD45</accession>
<dbReference type="GO" id="GO:0010468">
    <property type="term" value="P:regulation of gene expression"/>
    <property type="evidence" value="ECO:0007669"/>
    <property type="project" value="UniProtKB-ARBA"/>
</dbReference>